<dbReference type="RefSeq" id="WP_139148853.1">
    <property type="nucleotide sequence ID" value="NZ_JAJEQQ010000016.1"/>
</dbReference>
<reference evidence="1 2" key="1">
    <citation type="submission" date="2021-10" db="EMBL/GenBank/DDBJ databases">
        <title>Anaerobic single-cell dispensing facilitates the cultivation of human gut bacteria.</title>
        <authorList>
            <person name="Afrizal A."/>
        </authorList>
    </citation>
    <scope>NUCLEOTIDE SEQUENCE [LARGE SCALE GENOMIC DNA]</scope>
    <source>
        <strain evidence="1 2">CLA-AA-H217</strain>
    </source>
</reference>
<dbReference type="AlphaFoldDB" id="A0AAW4W4S3"/>
<name>A0AAW4W4S3_9FIRM</name>
<sequence>MMAIRMFEYDFAIALESRRRLGRKFYVEFPRSCVIYLRSTKNTPDVEEVELLLPDGQVCAYRVPTVKVERYTKDSIFEKNLLLLLPFYVMRYEESAHIIGEDSEKLRRLLKTCASHSRYFSDELGALFF</sequence>
<evidence type="ECO:0000313" key="2">
    <source>
        <dbReference type="Proteomes" id="UP001198612"/>
    </source>
</evidence>
<organism evidence="1 2">
    <name type="scientific">Blautia fusiformis</name>
    <dbReference type="NCBI Taxonomy" id="2881264"/>
    <lineage>
        <taxon>Bacteria</taxon>
        <taxon>Bacillati</taxon>
        <taxon>Bacillota</taxon>
        <taxon>Clostridia</taxon>
        <taxon>Lachnospirales</taxon>
        <taxon>Lachnospiraceae</taxon>
        <taxon>Blautia</taxon>
    </lineage>
</organism>
<keyword evidence="2" id="KW-1185">Reference proteome</keyword>
<evidence type="ECO:0000313" key="1">
    <source>
        <dbReference type="EMBL" id="MCC2228356.1"/>
    </source>
</evidence>
<comment type="caution">
    <text evidence="1">The sequence shown here is derived from an EMBL/GenBank/DDBJ whole genome shotgun (WGS) entry which is preliminary data.</text>
</comment>
<accession>A0AAW4W4S3</accession>
<protein>
    <submittedName>
        <fullName evidence="1">Uncharacterized protein</fullName>
    </submittedName>
</protein>
<dbReference type="Proteomes" id="UP001198612">
    <property type="component" value="Unassembled WGS sequence"/>
</dbReference>
<dbReference type="EMBL" id="JAJEQQ010000016">
    <property type="protein sequence ID" value="MCC2228356.1"/>
    <property type="molecule type" value="Genomic_DNA"/>
</dbReference>
<gene>
    <name evidence="1" type="ORF">LKD40_11170</name>
</gene>
<proteinExistence type="predicted"/>